<dbReference type="RefSeq" id="WP_203852752.1">
    <property type="nucleotide sequence ID" value="NZ_BAAAVW010000005.1"/>
</dbReference>
<accession>A0A919PYR9</accession>
<keyword evidence="3" id="KW-1185">Reference proteome</keyword>
<proteinExistence type="predicted"/>
<reference evidence="2" key="1">
    <citation type="submission" date="2021-01" db="EMBL/GenBank/DDBJ databases">
        <title>Whole genome shotgun sequence of Dactylosporangium siamense NBRC 106093.</title>
        <authorList>
            <person name="Komaki H."/>
            <person name="Tamura T."/>
        </authorList>
    </citation>
    <scope>NUCLEOTIDE SEQUENCE</scope>
    <source>
        <strain evidence="2">NBRC 106093</strain>
    </source>
</reference>
<dbReference type="SUPFAM" id="SSF51294">
    <property type="entry name" value="Hedgehog/intein (Hint) domain"/>
    <property type="match status" value="1"/>
</dbReference>
<dbReference type="PROSITE" id="PS50818">
    <property type="entry name" value="INTEIN_C_TER"/>
    <property type="match status" value="1"/>
</dbReference>
<dbReference type="Gene3D" id="2.170.16.10">
    <property type="entry name" value="Hedgehog/Intein (Hint) domain"/>
    <property type="match status" value="1"/>
</dbReference>
<dbReference type="AlphaFoldDB" id="A0A919PYR9"/>
<dbReference type="InterPro" id="IPR036844">
    <property type="entry name" value="Hint_dom_sf"/>
</dbReference>
<dbReference type="NCBIfam" id="TIGR01443">
    <property type="entry name" value="intein_Cterm"/>
    <property type="match status" value="1"/>
</dbReference>
<dbReference type="SMART" id="SM00306">
    <property type="entry name" value="HintN"/>
    <property type="match status" value="1"/>
</dbReference>
<organism evidence="2 3">
    <name type="scientific">Dactylosporangium siamense</name>
    <dbReference type="NCBI Taxonomy" id="685454"/>
    <lineage>
        <taxon>Bacteria</taxon>
        <taxon>Bacillati</taxon>
        <taxon>Actinomycetota</taxon>
        <taxon>Actinomycetes</taxon>
        <taxon>Micromonosporales</taxon>
        <taxon>Micromonosporaceae</taxon>
        <taxon>Dactylosporangium</taxon>
    </lineage>
</organism>
<dbReference type="InterPro" id="IPR003587">
    <property type="entry name" value="Hint_dom_N"/>
</dbReference>
<gene>
    <name evidence="2" type="ORF">Dsi01nite_091690</name>
</gene>
<protein>
    <recommendedName>
        <fullName evidence="1">Hint domain-containing protein</fullName>
    </recommendedName>
</protein>
<comment type="caution">
    <text evidence="2">The sequence shown here is derived from an EMBL/GenBank/DDBJ whole genome shotgun (WGS) entry which is preliminary data.</text>
</comment>
<evidence type="ECO:0000259" key="1">
    <source>
        <dbReference type="SMART" id="SM00306"/>
    </source>
</evidence>
<dbReference type="InterPro" id="IPR030934">
    <property type="entry name" value="Intein_C"/>
</dbReference>
<dbReference type="Proteomes" id="UP000660611">
    <property type="component" value="Unassembled WGS sequence"/>
</dbReference>
<evidence type="ECO:0000313" key="3">
    <source>
        <dbReference type="Proteomes" id="UP000660611"/>
    </source>
</evidence>
<feature type="domain" description="Hint" evidence="1">
    <location>
        <begin position="36"/>
        <end position="137"/>
    </location>
</feature>
<sequence>MKVADRIRKLLGDLIDGVQTWLKESKLARLFAKSCKNSFAAGTLVLLADGTSKPIQTLAIGDWVIATDPDAGHTTPREITYLHVNTDEQFTDLTVAVDGRPAAVIHTTQEHPFYSVTDHTWTFAGDLSPGEQLYTADGTTVRVLDRTNFTSTATMYNLTVDTTHTYYVLAGNIPVLVHNTCGPNAASSCGKIAEGLGYSVREIKDAIHAVKLKGMPRDGAQRNPDVVVDLKLVRCTSSCPTKVRAATQSAMFSTIYGSANEWRDMGASELANCEPKLDYPGD</sequence>
<dbReference type="CDD" id="cd00081">
    <property type="entry name" value="Hint"/>
    <property type="match status" value="1"/>
</dbReference>
<dbReference type="Pfam" id="PF07591">
    <property type="entry name" value="PT-HINT"/>
    <property type="match status" value="1"/>
</dbReference>
<dbReference type="EMBL" id="BONQ01000150">
    <property type="protein sequence ID" value="GIG51128.1"/>
    <property type="molecule type" value="Genomic_DNA"/>
</dbReference>
<evidence type="ECO:0000313" key="2">
    <source>
        <dbReference type="EMBL" id="GIG51128.1"/>
    </source>
</evidence>
<name>A0A919PYR9_9ACTN</name>